<dbReference type="CDD" id="cd20908">
    <property type="entry name" value="SUF4-like"/>
    <property type="match status" value="1"/>
</dbReference>
<evidence type="ECO:0000256" key="7">
    <source>
        <dbReference type="SAM" id="MobiDB-lite"/>
    </source>
</evidence>
<dbReference type="OrthoDB" id="1306014at2759"/>
<evidence type="ECO:0000256" key="3">
    <source>
        <dbReference type="ARBA" id="ARBA00022771"/>
    </source>
</evidence>
<dbReference type="SMART" id="SM00355">
    <property type="entry name" value="ZnF_C2H2"/>
    <property type="match status" value="2"/>
</dbReference>
<accession>A0A9P7ZMD9</accession>
<keyword evidence="2" id="KW-0479">Metal-binding</keyword>
<feature type="compositionally biased region" description="Low complexity" evidence="7">
    <location>
        <begin position="170"/>
        <end position="200"/>
    </location>
</feature>
<evidence type="ECO:0000256" key="2">
    <source>
        <dbReference type="ARBA" id="ARBA00022723"/>
    </source>
</evidence>
<dbReference type="PROSITE" id="PS50808">
    <property type="entry name" value="ZF_BED"/>
    <property type="match status" value="1"/>
</dbReference>
<dbReference type="GO" id="GO:0005634">
    <property type="term" value="C:nucleus"/>
    <property type="evidence" value="ECO:0007669"/>
    <property type="project" value="UniProtKB-SubCell"/>
</dbReference>
<dbReference type="Proteomes" id="UP000887229">
    <property type="component" value="Unassembled WGS sequence"/>
</dbReference>
<evidence type="ECO:0000313" key="10">
    <source>
        <dbReference type="EMBL" id="KAG9254779.1"/>
    </source>
</evidence>
<dbReference type="Gene3D" id="3.30.160.60">
    <property type="entry name" value="Classic Zinc Finger"/>
    <property type="match status" value="1"/>
</dbReference>
<protein>
    <submittedName>
        <fullName evidence="10">Uncharacterized protein</fullName>
    </submittedName>
</protein>
<name>A0A9P7ZMD9_9HYPO</name>
<evidence type="ECO:0000256" key="6">
    <source>
        <dbReference type="PROSITE-ProRule" id="PRU00042"/>
    </source>
</evidence>
<dbReference type="InterPro" id="IPR003656">
    <property type="entry name" value="Znf_BED"/>
</dbReference>
<evidence type="ECO:0000259" key="8">
    <source>
        <dbReference type="PROSITE" id="PS50157"/>
    </source>
</evidence>
<proteinExistence type="predicted"/>
<keyword evidence="4" id="KW-0862">Zinc</keyword>
<organism evidence="10 11">
    <name type="scientific">Emericellopsis atlantica</name>
    <dbReference type="NCBI Taxonomy" id="2614577"/>
    <lineage>
        <taxon>Eukaryota</taxon>
        <taxon>Fungi</taxon>
        <taxon>Dikarya</taxon>
        <taxon>Ascomycota</taxon>
        <taxon>Pezizomycotina</taxon>
        <taxon>Sordariomycetes</taxon>
        <taxon>Hypocreomycetidae</taxon>
        <taxon>Hypocreales</taxon>
        <taxon>Bionectriaceae</taxon>
        <taxon>Emericellopsis</taxon>
    </lineage>
</organism>
<comment type="caution">
    <text evidence="10">The sequence shown here is derived from an EMBL/GenBank/DDBJ whole genome shotgun (WGS) entry which is preliminary data.</text>
</comment>
<evidence type="ECO:0000313" key="11">
    <source>
        <dbReference type="Proteomes" id="UP000887229"/>
    </source>
</evidence>
<evidence type="ECO:0000256" key="5">
    <source>
        <dbReference type="ARBA" id="ARBA00023242"/>
    </source>
</evidence>
<dbReference type="PANTHER" id="PTHR23215">
    <property type="entry name" value="ZINC FINGER PROTEIN 207"/>
    <property type="match status" value="1"/>
</dbReference>
<dbReference type="PROSITE" id="PS50157">
    <property type="entry name" value="ZINC_FINGER_C2H2_2"/>
    <property type="match status" value="1"/>
</dbReference>
<keyword evidence="3 6" id="KW-0863">Zinc-finger</keyword>
<dbReference type="EMBL" id="MU251253">
    <property type="protein sequence ID" value="KAG9254779.1"/>
    <property type="molecule type" value="Genomic_DNA"/>
</dbReference>
<keyword evidence="5" id="KW-0539">Nucleus</keyword>
<sequence>MGKKRRGHADIEEILGRPWCYYCERDFEDLKLLISHQKAKHFKCDRCGRRLNTAGGLSVHLNQVHKENLDHVENALPNRQGLEVEIFGMEGIPTEVLESHRNRLIQNFYQAQEDRRIATGNPLPGQAKEPRKKIKIETAEELKTRLREWRARRKEILANGGSLESMMKSAQQQAAPAPVPAPAQQQQHYPGQQQVPPQGHFYGQAPEGIPARPPSGPPGVAGLPQRPGGDNIDQLIRMAEAGVKPAAEPEKASKKDKKGRMFYDDAEISPEERMAKLPRYAFTAA</sequence>
<dbReference type="SUPFAM" id="SSF57667">
    <property type="entry name" value="beta-beta-alpha zinc fingers"/>
    <property type="match status" value="1"/>
</dbReference>
<evidence type="ECO:0000256" key="1">
    <source>
        <dbReference type="ARBA" id="ARBA00004123"/>
    </source>
</evidence>
<feature type="domain" description="BED-type" evidence="9">
    <location>
        <begin position="13"/>
        <end position="72"/>
    </location>
</feature>
<dbReference type="InterPro" id="IPR013087">
    <property type="entry name" value="Znf_C2H2_type"/>
</dbReference>
<dbReference type="GO" id="GO:0003677">
    <property type="term" value="F:DNA binding"/>
    <property type="evidence" value="ECO:0007669"/>
    <property type="project" value="InterPro"/>
</dbReference>
<dbReference type="GO" id="GO:0008270">
    <property type="term" value="F:zinc ion binding"/>
    <property type="evidence" value="ECO:0007669"/>
    <property type="project" value="UniProtKB-KW"/>
</dbReference>
<comment type="subcellular location">
    <subcellularLocation>
        <location evidence="1">Nucleus</location>
    </subcellularLocation>
</comment>
<evidence type="ECO:0000256" key="4">
    <source>
        <dbReference type="ARBA" id="ARBA00022833"/>
    </source>
</evidence>
<dbReference type="FunFam" id="3.30.160.60:FF:000354">
    <property type="entry name" value="C2H2 finger domain-containing protein"/>
    <property type="match status" value="1"/>
</dbReference>
<feature type="region of interest" description="Disordered" evidence="7">
    <location>
        <begin position="160"/>
        <end position="285"/>
    </location>
</feature>
<keyword evidence="11" id="KW-1185">Reference proteome</keyword>
<feature type="compositionally biased region" description="Basic and acidic residues" evidence="7">
    <location>
        <begin position="247"/>
        <end position="263"/>
    </location>
</feature>
<feature type="domain" description="C2H2-type" evidence="8">
    <location>
        <begin position="42"/>
        <end position="65"/>
    </location>
</feature>
<dbReference type="RefSeq" id="XP_046118703.1">
    <property type="nucleotide sequence ID" value="XM_046263448.1"/>
</dbReference>
<gene>
    <name evidence="10" type="ORF">F5Z01DRAFT_654807</name>
</gene>
<dbReference type="InterPro" id="IPR036236">
    <property type="entry name" value="Znf_C2H2_sf"/>
</dbReference>
<dbReference type="AlphaFoldDB" id="A0A9P7ZMD9"/>
<dbReference type="PROSITE" id="PS00028">
    <property type="entry name" value="ZINC_FINGER_C2H2_1"/>
    <property type="match status" value="1"/>
</dbReference>
<dbReference type="PANTHER" id="PTHR23215:SF0">
    <property type="entry name" value="BUB3-INTERACTING AND GLEBS MOTIF-CONTAINING PROTEIN ZNF207"/>
    <property type="match status" value="1"/>
</dbReference>
<evidence type="ECO:0000259" key="9">
    <source>
        <dbReference type="PROSITE" id="PS50808"/>
    </source>
</evidence>
<reference evidence="10" key="1">
    <citation type="journal article" date="2021" name="IMA Fungus">
        <title>Genomic characterization of three marine fungi, including Emericellopsis atlantica sp. nov. with signatures of a generalist lifestyle and marine biomass degradation.</title>
        <authorList>
            <person name="Hagestad O.C."/>
            <person name="Hou L."/>
            <person name="Andersen J.H."/>
            <person name="Hansen E.H."/>
            <person name="Altermark B."/>
            <person name="Li C."/>
            <person name="Kuhnert E."/>
            <person name="Cox R.J."/>
            <person name="Crous P.W."/>
            <person name="Spatafora J.W."/>
            <person name="Lail K."/>
            <person name="Amirebrahimi M."/>
            <person name="Lipzen A."/>
            <person name="Pangilinan J."/>
            <person name="Andreopoulos W."/>
            <person name="Hayes R.D."/>
            <person name="Ng V."/>
            <person name="Grigoriev I.V."/>
            <person name="Jackson S.A."/>
            <person name="Sutton T.D.S."/>
            <person name="Dobson A.D.W."/>
            <person name="Rama T."/>
        </authorList>
    </citation>
    <scope>NUCLEOTIDE SEQUENCE</scope>
    <source>
        <strain evidence="10">TS7</strain>
    </source>
</reference>
<dbReference type="GeneID" id="70294351"/>